<name>A0A1I0EL12_9PROT</name>
<dbReference type="EMBL" id="FOIA01000028">
    <property type="protein sequence ID" value="SET46011.1"/>
    <property type="molecule type" value="Genomic_DNA"/>
</dbReference>
<dbReference type="NCBIfam" id="NF003346">
    <property type="entry name" value="PRK04366.1"/>
    <property type="match status" value="1"/>
</dbReference>
<dbReference type="InterPro" id="IPR015422">
    <property type="entry name" value="PyrdxlP-dep_Trfase_small"/>
</dbReference>
<comment type="subunit">
    <text evidence="5">The glycine cleavage system is composed of four proteins: P, T, L and H. In this organism, the P 'protein' is a heterodimer of two subunits.</text>
</comment>
<evidence type="ECO:0000256" key="4">
    <source>
        <dbReference type="ARBA" id="ARBA00049026"/>
    </source>
</evidence>
<gene>
    <name evidence="5" type="primary">gcvPB</name>
    <name evidence="7" type="ORF">SAMN05216326_12842</name>
</gene>
<feature type="modified residue" description="N6-(pyridoxal phosphate)lysine" evidence="5">
    <location>
        <position position="275"/>
    </location>
</feature>
<feature type="domain" description="Glycine dehydrogenase C-terminal" evidence="6">
    <location>
        <begin position="362"/>
        <end position="460"/>
    </location>
</feature>
<keyword evidence="2 5" id="KW-0663">Pyridoxal phosphate</keyword>
<protein>
    <recommendedName>
        <fullName evidence="5">Probable glycine dehydrogenase (decarboxylating) subunit 2</fullName>
        <ecNumber evidence="5">1.4.4.2</ecNumber>
    </recommendedName>
    <alternativeName>
        <fullName evidence="5">Glycine cleavage system P-protein subunit 2</fullName>
    </alternativeName>
    <alternativeName>
        <fullName evidence="5">Glycine decarboxylase subunit 2</fullName>
    </alternativeName>
    <alternativeName>
        <fullName evidence="5">Glycine dehydrogenase (aminomethyl-transferring) subunit 2</fullName>
    </alternativeName>
</protein>
<evidence type="ECO:0000313" key="8">
    <source>
        <dbReference type="Proteomes" id="UP000199345"/>
    </source>
</evidence>
<evidence type="ECO:0000256" key="1">
    <source>
        <dbReference type="ARBA" id="ARBA00003788"/>
    </source>
</evidence>
<dbReference type="FunFam" id="3.90.1150.10:FF:000014">
    <property type="entry name" value="Probable glycine dehydrogenase (decarboxylating) subunit 2"/>
    <property type="match status" value="1"/>
</dbReference>
<dbReference type="Gene3D" id="3.40.640.10">
    <property type="entry name" value="Type I PLP-dependent aspartate aminotransferase-like (Major domain)"/>
    <property type="match status" value="1"/>
</dbReference>
<dbReference type="PANTHER" id="PTHR11773">
    <property type="entry name" value="GLYCINE DEHYDROGENASE, DECARBOXYLATING"/>
    <property type="match status" value="1"/>
</dbReference>
<dbReference type="FunFam" id="3.40.640.10:FF:000224">
    <property type="entry name" value="Probable glycine dehydrogenase (decarboxylating) subunit 2"/>
    <property type="match status" value="1"/>
</dbReference>
<evidence type="ECO:0000256" key="3">
    <source>
        <dbReference type="ARBA" id="ARBA00023002"/>
    </source>
</evidence>
<dbReference type="OrthoDB" id="9801272at2"/>
<comment type="catalytic activity">
    <reaction evidence="4 5">
        <text>N(6)-[(R)-lipoyl]-L-lysyl-[glycine-cleavage complex H protein] + glycine + H(+) = N(6)-[(R)-S(8)-aminomethyldihydrolipoyl]-L-lysyl-[glycine-cleavage complex H protein] + CO2</text>
        <dbReference type="Rhea" id="RHEA:24304"/>
        <dbReference type="Rhea" id="RHEA-COMP:10494"/>
        <dbReference type="Rhea" id="RHEA-COMP:10495"/>
        <dbReference type="ChEBI" id="CHEBI:15378"/>
        <dbReference type="ChEBI" id="CHEBI:16526"/>
        <dbReference type="ChEBI" id="CHEBI:57305"/>
        <dbReference type="ChEBI" id="CHEBI:83099"/>
        <dbReference type="ChEBI" id="CHEBI:83143"/>
        <dbReference type="EC" id="1.4.4.2"/>
    </reaction>
</comment>
<dbReference type="SUPFAM" id="SSF53383">
    <property type="entry name" value="PLP-dependent transferases"/>
    <property type="match status" value="1"/>
</dbReference>
<evidence type="ECO:0000259" key="6">
    <source>
        <dbReference type="Pfam" id="PF21478"/>
    </source>
</evidence>
<keyword evidence="8" id="KW-1185">Reference proteome</keyword>
<dbReference type="Gene3D" id="3.90.1150.10">
    <property type="entry name" value="Aspartate Aminotransferase, domain 1"/>
    <property type="match status" value="1"/>
</dbReference>
<organism evidence="7 8">
    <name type="scientific">Nitrosomonas marina</name>
    <dbReference type="NCBI Taxonomy" id="917"/>
    <lineage>
        <taxon>Bacteria</taxon>
        <taxon>Pseudomonadati</taxon>
        <taxon>Pseudomonadota</taxon>
        <taxon>Betaproteobacteria</taxon>
        <taxon>Nitrosomonadales</taxon>
        <taxon>Nitrosomonadaceae</taxon>
        <taxon>Nitrosomonas</taxon>
    </lineage>
</organism>
<dbReference type="GO" id="GO:0016594">
    <property type="term" value="F:glycine binding"/>
    <property type="evidence" value="ECO:0007669"/>
    <property type="project" value="TreeGrafter"/>
</dbReference>
<dbReference type="PANTHER" id="PTHR11773:SF1">
    <property type="entry name" value="GLYCINE DEHYDROGENASE (DECARBOXYLATING), MITOCHONDRIAL"/>
    <property type="match status" value="1"/>
</dbReference>
<dbReference type="InterPro" id="IPR020581">
    <property type="entry name" value="GDC_P"/>
</dbReference>
<reference evidence="8" key="1">
    <citation type="submission" date="2016-10" db="EMBL/GenBank/DDBJ databases">
        <authorList>
            <person name="Varghese N."/>
            <person name="Submissions S."/>
        </authorList>
    </citation>
    <scope>NUCLEOTIDE SEQUENCE [LARGE SCALE GENOMIC DNA]</scope>
    <source>
        <strain evidence="8">Nm71</strain>
    </source>
</reference>
<proteinExistence type="inferred from homology"/>
<comment type="similarity">
    <text evidence="5">Belongs to the GcvP family. C-terminal subunit subfamily.</text>
</comment>
<sequence length="501" mass="54635">MPEIDNRNSEKTVYELSAVGRGTNLMPECDVPKTELPGVLLRKDTETIGLPGLSELDVVRHFVHLSQRNFSIDGGFYPLGSCTMKYNPKISETCARFEGFAQSHPLQPDETVQGNLKLMYDLQEWLKEIGGFAAVSLQPTAGAQGELTALLMMRAFFRNCGETGRTQILIPDSAHGTNPASTTMAGFESLEIPSDKHGNLDLAALNAACDDTVAGLMLTNPNTLGLFERDIETIVRCVHDCGGLVYGDGANMNALAGVVRPGDLGIDVMHYNLHKTFGTPHGGGGPGSGPLGAGDKLAAYLPGPMVRRIDNAEKPDPGYMLFTPEKTIGRMNSYFGSFGVFVRAYAYILQHGAEGLKQNALHAVLNANYLREKLRGIYPLSHDRTCMHEFVLQGKIDGSSVRAVDISKRLLDYGFHPPTIYFPLIVPEALMIEPTETESKQTLDAFADAMKAIALEAVDHSETLHSAPHTTPVGRLDEVRAARQLKLREDDRKVKDNLNKA</sequence>
<evidence type="ECO:0000313" key="7">
    <source>
        <dbReference type="EMBL" id="SET46011.1"/>
    </source>
</evidence>
<evidence type="ECO:0000256" key="5">
    <source>
        <dbReference type="HAMAP-Rule" id="MF_00713"/>
    </source>
</evidence>
<dbReference type="Gene3D" id="6.20.440.10">
    <property type="match status" value="1"/>
</dbReference>
<dbReference type="GO" id="GO:0004375">
    <property type="term" value="F:glycine dehydrogenase (decarboxylating) activity"/>
    <property type="evidence" value="ECO:0007669"/>
    <property type="project" value="UniProtKB-EC"/>
</dbReference>
<comment type="cofactor">
    <cofactor evidence="5">
        <name>pyridoxal 5'-phosphate</name>
        <dbReference type="ChEBI" id="CHEBI:597326"/>
    </cofactor>
</comment>
<dbReference type="Pfam" id="PF21478">
    <property type="entry name" value="GcvP2_C"/>
    <property type="match status" value="1"/>
</dbReference>
<keyword evidence="3 5" id="KW-0560">Oxidoreductase</keyword>
<dbReference type="InterPro" id="IPR015424">
    <property type="entry name" value="PyrdxlP-dep_Trfase"/>
</dbReference>
<dbReference type="GO" id="GO:0019464">
    <property type="term" value="P:glycine decarboxylation via glycine cleavage system"/>
    <property type="evidence" value="ECO:0007669"/>
    <property type="project" value="UniProtKB-UniRule"/>
</dbReference>
<dbReference type="Proteomes" id="UP000199345">
    <property type="component" value="Unassembled WGS sequence"/>
</dbReference>
<dbReference type="InterPro" id="IPR015421">
    <property type="entry name" value="PyrdxlP-dep_Trfase_major"/>
</dbReference>
<dbReference type="InterPro" id="IPR023012">
    <property type="entry name" value="GcvPB"/>
</dbReference>
<dbReference type="EC" id="1.4.4.2" evidence="5"/>
<comment type="function">
    <text evidence="1 5">The glycine cleavage system catalyzes the degradation of glycine. The P protein binds the alpha-amino group of glycine through its pyridoxal phosphate cofactor; CO(2) is released and the remaining methylamine moiety is then transferred to the lipoamide cofactor of the H protein.</text>
</comment>
<dbReference type="GO" id="GO:0030170">
    <property type="term" value="F:pyridoxal phosphate binding"/>
    <property type="evidence" value="ECO:0007669"/>
    <property type="project" value="TreeGrafter"/>
</dbReference>
<dbReference type="RefSeq" id="WP_090660380.1">
    <property type="nucleotide sequence ID" value="NZ_FOIA01000028.1"/>
</dbReference>
<dbReference type="GO" id="GO:0005960">
    <property type="term" value="C:glycine cleavage complex"/>
    <property type="evidence" value="ECO:0007669"/>
    <property type="project" value="TreeGrafter"/>
</dbReference>
<dbReference type="InterPro" id="IPR049316">
    <property type="entry name" value="GDC-P_C"/>
</dbReference>
<dbReference type="HAMAP" id="MF_00713">
    <property type="entry name" value="GcvPB"/>
    <property type="match status" value="1"/>
</dbReference>
<dbReference type="GO" id="GO:0005829">
    <property type="term" value="C:cytosol"/>
    <property type="evidence" value="ECO:0007669"/>
    <property type="project" value="TreeGrafter"/>
</dbReference>
<dbReference type="AlphaFoldDB" id="A0A1I0EL12"/>
<accession>A0A1I0EL12</accession>
<evidence type="ECO:0000256" key="2">
    <source>
        <dbReference type="ARBA" id="ARBA00022898"/>
    </source>
</evidence>